<organism evidence="2">
    <name type="scientific">viral metagenome</name>
    <dbReference type="NCBI Taxonomy" id="1070528"/>
    <lineage>
        <taxon>unclassified sequences</taxon>
        <taxon>metagenomes</taxon>
        <taxon>organismal metagenomes</taxon>
    </lineage>
</organism>
<evidence type="ECO:0000256" key="1">
    <source>
        <dbReference type="SAM" id="Coils"/>
    </source>
</evidence>
<dbReference type="AlphaFoldDB" id="A0A6C0IFL4"/>
<sequence>MDLLDSYTKNNILDSFPKPSIFLTQLDTIQSQLGPILDDFNKYFVFYNMNPQISENQKMYDNIKNNIQELYTSLLRTSRDVDKNVNEINNDYQELNKLIEILKKRNEPLKKKLGIVEDTYDGSDTMITNYKDMYNLQYLKNFSLGLGTVLSLVLITKIFKGQNQGQMAVY</sequence>
<proteinExistence type="predicted"/>
<feature type="coiled-coil region" evidence="1">
    <location>
        <begin position="78"/>
        <end position="112"/>
    </location>
</feature>
<keyword evidence="1" id="KW-0175">Coiled coil</keyword>
<reference evidence="2" key="1">
    <citation type="journal article" date="2020" name="Nature">
        <title>Giant virus diversity and host interactions through global metagenomics.</title>
        <authorList>
            <person name="Schulz F."/>
            <person name="Roux S."/>
            <person name="Paez-Espino D."/>
            <person name="Jungbluth S."/>
            <person name="Walsh D.A."/>
            <person name="Denef V.J."/>
            <person name="McMahon K.D."/>
            <person name="Konstantinidis K.T."/>
            <person name="Eloe-Fadrosh E.A."/>
            <person name="Kyrpides N.C."/>
            <person name="Woyke T."/>
        </authorList>
    </citation>
    <scope>NUCLEOTIDE SEQUENCE</scope>
    <source>
        <strain evidence="2">GVMAG-M-3300023184-86</strain>
    </source>
</reference>
<name>A0A6C0IFL4_9ZZZZ</name>
<evidence type="ECO:0000313" key="2">
    <source>
        <dbReference type="EMBL" id="QHT91981.1"/>
    </source>
</evidence>
<protein>
    <submittedName>
        <fullName evidence="2">Uncharacterized protein</fullName>
    </submittedName>
</protein>
<dbReference type="EMBL" id="MN740173">
    <property type="protein sequence ID" value="QHT91981.1"/>
    <property type="molecule type" value="Genomic_DNA"/>
</dbReference>
<accession>A0A6C0IFL4</accession>